<evidence type="ECO:0000313" key="4">
    <source>
        <dbReference type="WBParaSite" id="TCLT_0000719501-mRNA-1"/>
    </source>
</evidence>
<keyword evidence="1" id="KW-0472">Membrane</keyword>
<dbReference type="OMA" id="SASNDFC"/>
<protein>
    <submittedName>
        <fullName evidence="4">Glycoprotein</fullName>
    </submittedName>
</protein>
<dbReference type="AlphaFoldDB" id="A0A0N5D2S3"/>
<evidence type="ECO:0000313" key="3">
    <source>
        <dbReference type="Proteomes" id="UP000276776"/>
    </source>
</evidence>
<dbReference type="OrthoDB" id="5867016at2759"/>
<name>A0A0N5D2S3_THECL</name>
<sequence length="236" mass="27122">MSKCLQEIRTNKFMLIKIANDDKSNNFIPLLYIFNQPLVPKNTVCYGNDTLIKIRNVTVICDETFRITDNGNMTNEWNITSLNMIDDWNTLMNWNITNNYDIWNGSVLSSINYTSATEASSTKKWSRIVRVGIAGFSIFLAVIIIISVSFFVIVCSKCIQRLLIIQRMPHPQYTIIKYIPRDGAIEDETQESSQRSPAIHCQKKISASNDFCTMTRSQIMRSLKKTIKCCQSKQHI</sequence>
<reference evidence="2 3" key="2">
    <citation type="submission" date="2018-11" db="EMBL/GenBank/DDBJ databases">
        <authorList>
            <consortium name="Pathogen Informatics"/>
        </authorList>
    </citation>
    <scope>NUCLEOTIDE SEQUENCE [LARGE SCALE GENOMIC DNA]</scope>
</reference>
<keyword evidence="3" id="KW-1185">Reference proteome</keyword>
<evidence type="ECO:0000313" key="2">
    <source>
        <dbReference type="EMBL" id="VDN04618.1"/>
    </source>
</evidence>
<organism evidence="4">
    <name type="scientific">Thelazia callipaeda</name>
    <name type="common">Oriental eyeworm</name>
    <name type="synonym">Parasitic nematode</name>
    <dbReference type="NCBI Taxonomy" id="103827"/>
    <lineage>
        <taxon>Eukaryota</taxon>
        <taxon>Metazoa</taxon>
        <taxon>Ecdysozoa</taxon>
        <taxon>Nematoda</taxon>
        <taxon>Chromadorea</taxon>
        <taxon>Rhabditida</taxon>
        <taxon>Spirurina</taxon>
        <taxon>Spiruromorpha</taxon>
        <taxon>Thelazioidea</taxon>
        <taxon>Thelaziidae</taxon>
        <taxon>Thelazia</taxon>
    </lineage>
</organism>
<keyword evidence="1" id="KW-1133">Transmembrane helix</keyword>
<gene>
    <name evidence="2" type="ORF">TCLT_LOCUS7184</name>
</gene>
<feature type="transmembrane region" description="Helical" evidence="1">
    <location>
        <begin position="131"/>
        <end position="154"/>
    </location>
</feature>
<dbReference type="EMBL" id="UYYF01004483">
    <property type="protein sequence ID" value="VDN04618.1"/>
    <property type="molecule type" value="Genomic_DNA"/>
</dbReference>
<keyword evidence="1" id="KW-0812">Transmembrane</keyword>
<accession>A0A0N5D2S3</accession>
<dbReference type="WBParaSite" id="TCLT_0000719501-mRNA-1">
    <property type="protein sequence ID" value="TCLT_0000719501-mRNA-1"/>
    <property type="gene ID" value="TCLT_0000719501"/>
</dbReference>
<reference evidence="4" key="1">
    <citation type="submission" date="2017-02" db="UniProtKB">
        <authorList>
            <consortium name="WormBaseParasite"/>
        </authorList>
    </citation>
    <scope>IDENTIFICATION</scope>
</reference>
<evidence type="ECO:0000256" key="1">
    <source>
        <dbReference type="SAM" id="Phobius"/>
    </source>
</evidence>
<proteinExistence type="predicted"/>
<dbReference type="Proteomes" id="UP000276776">
    <property type="component" value="Unassembled WGS sequence"/>
</dbReference>